<evidence type="ECO:0000313" key="1">
    <source>
        <dbReference type="EMBL" id="JAH39551.1"/>
    </source>
</evidence>
<proteinExistence type="predicted"/>
<dbReference type="EMBL" id="GBXM01069026">
    <property type="protein sequence ID" value="JAH39551.1"/>
    <property type="molecule type" value="Transcribed_RNA"/>
</dbReference>
<protein>
    <submittedName>
        <fullName evidence="1">Uncharacterized protein</fullName>
    </submittedName>
</protein>
<name>A0A0E9SE35_ANGAN</name>
<reference evidence="1" key="2">
    <citation type="journal article" date="2015" name="Fish Shellfish Immunol.">
        <title>Early steps in the European eel (Anguilla anguilla)-Vibrio vulnificus interaction in the gills: Role of the RtxA13 toxin.</title>
        <authorList>
            <person name="Callol A."/>
            <person name="Pajuelo D."/>
            <person name="Ebbesson L."/>
            <person name="Teles M."/>
            <person name="MacKenzie S."/>
            <person name="Amaro C."/>
        </authorList>
    </citation>
    <scope>NUCLEOTIDE SEQUENCE</scope>
</reference>
<sequence>MFFSQSLPKKTESVYFYAHNSYLKYINATHKKHNYAGQSHKALSLSPGPPGWSPILLTADSNLFRQIKLYTFTQFAPYLRLLELSNHEVNTEL</sequence>
<dbReference type="AlphaFoldDB" id="A0A0E9SE35"/>
<organism evidence="1">
    <name type="scientific">Anguilla anguilla</name>
    <name type="common">European freshwater eel</name>
    <name type="synonym">Muraena anguilla</name>
    <dbReference type="NCBI Taxonomy" id="7936"/>
    <lineage>
        <taxon>Eukaryota</taxon>
        <taxon>Metazoa</taxon>
        <taxon>Chordata</taxon>
        <taxon>Craniata</taxon>
        <taxon>Vertebrata</taxon>
        <taxon>Euteleostomi</taxon>
        <taxon>Actinopterygii</taxon>
        <taxon>Neopterygii</taxon>
        <taxon>Teleostei</taxon>
        <taxon>Anguilliformes</taxon>
        <taxon>Anguillidae</taxon>
        <taxon>Anguilla</taxon>
    </lineage>
</organism>
<accession>A0A0E9SE35</accession>
<reference evidence="1" key="1">
    <citation type="submission" date="2014-11" db="EMBL/GenBank/DDBJ databases">
        <authorList>
            <person name="Amaro Gonzalez C."/>
        </authorList>
    </citation>
    <scope>NUCLEOTIDE SEQUENCE</scope>
</reference>